<dbReference type="SUPFAM" id="SSF46689">
    <property type="entry name" value="Homeodomain-like"/>
    <property type="match status" value="1"/>
</dbReference>
<protein>
    <submittedName>
        <fullName evidence="6">TetR family transcriptional regulator C-terminal domain-containing protein</fullName>
    </submittedName>
</protein>
<evidence type="ECO:0000256" key="1">
    <source>
        <dbReference type="ARBA" id="ARBA00023015"/>
    </source>
</evidence>
<keyword evidence="3" id="KW-0804">Transcription</keyword>
<dbReference type="Proteomes" id="UP001597059">
    <property type="component" value="Unassembled WGS sequence"/>
</dbReference>
<dbReference type="Pfam" id="PF16925">
    <property type="entry name" value="TetR_C_13"/>
    <property type="match status" value="1"/>
</dbReference>
<dbReference type="PROSITE" id="PS50977">
    <property type="entry name" value="HTH_TETR_2"/>
    <property type="match status" value="1"/>
</dbReference>
<evidence type="ECO:0000313" key="7">
    <source>
        <dbReference type="Proteomes" id="UP001597059"/>
    </source>
</evidence>
<sequence>MSTTGLKRGRPKQTDLSYDDTKEELMRIGLVALTSTGFVGTGLEPMLRQAKIPKGSFYHYFESKEAFGLALLSRYRSYFENKLDKHLLNGAVPPLARLQNFMDDARQGMEKYAFERGCLVGNLEQEAHFLSDAMRFALCQTYQSWQDKVSTCLYLAQRQGTLAEAADIEALAHVFWVGWEGAVSRARLLKSSSPLQQFEAFYLTGLPR</sequence>
<dbReference type="RefSeq" id="WP_377366118.1">
    <property type="nucleotide sequence ID" value="NZ_JBHTMN010000007.1"/>
</dbReference>
<keyword evidence="1" id="KW-0805">Transcription regulation</keyword>
<reference evidence="7" key="1">
    <citation type="journal article" date="2019" name="Int. J. Syst. Evol. Microbiol.">
        <title>The Global Catalogue of Microorganisms (GCM) 10K type strain sequencing project: providing services to taxonomists for standard genome sequencing and annotation.</title>
        <authorList>
            <consortium name="The Broad Institute Genomics Platform"/>
            <consortium name="The Broad Institute Genome Sequencing Center for Infectious Disease"/>
            <person name="Wu L."/>
            <person name="Ma J."/>
        </authorList>
    </citation>
    <scope>NUCLEOTIDE SEQUENCE [LARGE SCALE GENOMIC DNA]</scope>
    <source>
        <strain evidence="7">JCM 30774</strain>
    </source>
</reference>
<keyword evidence="2 4" id="KW-0238">DNA-binding</keyword>
<dbReference type="InterPro" id="IPR009057">
    <property type="entry name" value="Homeodomain-like_sf"/>
</dbReference>
<keyword evidence="7" id="KW-1185">Reference proteome</keyword>
<evidence type="ECO:0000256" key="4">
    <source>
        <dbReference type="PROSITE-ProRule" id="PRU00335"/>
    </source>
</evidence>
<evidence type="ECO:0000313" key="6">
    <source>
        <dbReference type="EMBL" id="MFD1382938.1"/>
    </source>
</evidence>
<comment type="caution">
    <text evidence="6">The sequence shown here is derived from an EMBL/GenBank/DDBJ whole genome shotgun (WGS) entry which is preliminary data.</text>
</comment>
<dbReference type="PANTHER" id="PTHR47506:SF6">
    <property type="entry name" value="HTH-TYPE TRANSCRIPTIONAL REPRESSOR NEMR"/>
    <property type="match status" value="1"/>
</dbReference>
<dbReference type="InterPro" id="IPR036271">
    <property type="entry name" value="Tet_transcr_reg_TetR-rel_C_sf"/>
</dbReference>
<evidence type="ECO:0000259" key="5">
    <source>
        <dbReference type="PROSITE" id="PS50977"/>
    </source>
</evidence>
<dbReference type="EMBL" id="JBHTMN010000007">
    <property type="protein sequence ID" value="MFD1382938.1"/>
    <property type="molecule type" value="Genomic_DNA"/>
</dbReference>
<gene>
    <name evidence="6" type="ORF">ACFQ45_06155</name>
</gene>
<dbReference type="InterPro" id="IPR011075">
    <property type="entry name" value="TetR_C"/>
</dbReference>
<dbReference type="SUPFAM" id="SSF48498">
    <property type="entry name" value="Tetracyclin repressor-like, C-terminal domain"/>
    <property type="match status" value="1"/>
</dbReference>
<dbReference type="PANTHER" id="PTHR47506">
    <property type="entry name" value="TRANSCRIPTIONAL REGULATORY PROTEIN"/>
    <property type="match status" value="1"/>
</dbReference>
<feature type="DNA-binding region" description="H-T-H motif" evidence="4">
    <location>
        <begin position="42"/>
        <end position="61"/>
    </location>
</feature>
<proteinExistence type="predicted"/>
<evidence type="ECO:0000256" key="2">
    <source>
        <dbReference type="ARBA" id="ARBA00023125"/>
    </source>
</evidence>
<dbReference type="Gene3D" id="1.10.357.10">
    <property type="entry name" value="Tetracycline Repressor, domain 2"/>
    <property type="match status" value="1"/>
</dbReference>
<evidence type="ECO:0000256" key="3">
    <source>
        <dbReference type="ARBA" id="ARBA00023163"/>
    </source>
</evidence>
<accession>A0ABW4B0B6</accession>
<feature type="domain" description="HTH tetR-type" evidence="5">
    <location>
        <begin position="19"/>
        <end position="79"/>
    </location>
</feature>
<dbReference type="InterPro" id="IPR001647">
    <property type="entry name" value="HTH_TetR"/>
</dbReference>
<organism evidence="6 7">
    <name type="scientific">Rhodanobacter aciditrophus</name>
    <dbReference type="NCBI Taxonomy" id="1623218"/>
    <lineage>
        <taxon>Bacteria</taxon>
        <taxon>Pseudomonadati</taxon>
        <taxon>Pseudomonadota</taxon>
        <taxon>Gammaproteobacteria</taxon>
        <taxon>Lysobacterales</taxon>
        <taxon>Rhodanobacteraceae</taxon>
        <taxon>Rhodanobacter</taxon>
    </lineage>
</organism>
<name>A0ABW4B0B6_9GAMM</name>